<evidence type="ECO:0000313" key="3">
    <source>
        <dbReference type="Proteomes" id="UP000250235"/>
    </source>
</evidence>
<sequence length="154" mass="17302">MGAYRAIPHAVPAAQSLKLNPTGVIQIAEGWELPTEPQDRHESRSGKLRKIARAIRLPQASSSSSELFHKTRKFLIKKLSSDIPTPHTAAPGSDYFSNGNSTYLVAPNQVHDRFPIPSLECTRIPTNISRAEPPRQDDRSEVRRRRLRLEEGEE</sequence>
<name>A0A2Z7AWP0_9LAMI</name>
<evidence type="ECO:0000313" key="2">
    <source>
        <dbReference type="EMBL" id="KZV23737.1"/>
    </source>
</evidence>
<organism evidence="2 3">
    <name type="scientific">Dorcoceras hygrometricum</name>
    <dbReference type="NCBI Taxonomy" id="472368"/>
    <lineage>
        <taxon>Eukaryota</taxon>
        <taxon>Viridiplantae</taxon>
        <taxon>Streptophyta</taxon>
        <taxon>Embryophyta</taxon>
        <taxon>Tracheophyta</taxon>
        <taxon>Spermatophyta</taxon>
        <taxon>Magnoliopsida</taxon>
        <taxon>eudicotyledons</taxon>
        <taxon>Gunneridae</taxon>
        <taxon>Pentapetalae</taxon>
        <taxon>asterids</taxon>
        <taxon>lamiids</taxon>
        <taxon>Lamiales</taxon>
        <taxon>Gesneriaceae</taxon>
        <taxon>Didymocarpoideae</taxon>
        <taxon>Trichosporeae</taxon>
        <taxon>Loxocarpinae</taxon>
        <taxon>Dorcoceras</taxon>
    </lineage>
</organism>
<feature type="region of interest" description="Disordered" evidence="1">
    <location>
        <begin position="125"/>
        <end position="154"/>
    </location>
</feature>
<dbReference type="EMBL" id="KV013388">
    <property type="protein sequence ID" value="KZV23737.1"/>
    <property type="molecule type" value="Genomic_DNA"/>
</dbReference>
<evidence type="ECO:0000256" key="1">
    <source>
        <dbReference type="SAM" id="MobiDB-lite"/>
    </source>
</evidence>
<dbReference type="Proteomes" id="UP000250235">
    <property type="component" value="Unassembled WGS sequence"/>
</dbReference>
<reference evidence="2 3" key="1">
    <citation type="journal article" date="2015" name="Proc. Natl. Acad. Sci. U.S.A.">
        <title>The resurrection genome of Boea hygrometrica: A blueprint for survival of dehydration.</title>
        <authorList>
            <person name="Xiao L."/>
            <person name="Yang G."/>
            <person name="Zhang L."/>
            <person name="Yang X."/>
            <person name="Zhao S."/>
            <person name="Ji Z."/>
            <person name="Zhou Q."/>
            <person name="Hu M."/>
            <person name="Wang Y."/>
            <person name="Chen M."/>
            <person name="Xu Y."/>
            <person name="Jin H."/>
            <person name="Xiao X."/>
            <person name="Hu G."/>
            <person name="Bao F."/>
            <person name="Hu Y."/>
            <person name="Wan P."/>
            <person name="Li L."/>
            <person name="Deng X."/>
            <person name="Kuang T."/>
            <person name="Xiang C."/>
            <person name="Zhu J.K."/>
            <person name="Oliver M.J."/>
            <person name="He Y."/>
        </authorList>
    </citation>
    <scope>NUCLEOTIDE SEQUENCE [LARGE SCALE GENOMIC DNA]</scope>
    <source>
        <strain evidence="3">cv. XS01</strain>
    </source>
</reference>
<dbReference type="AlphaFoldDB" id="A0A2Z7AWP0"/>
<keyword evidence="3" id="KW-1185">Reference proteome</keyword>
<feature type="compositionally biased region" description="Basic and acidic residues" evidence="1">
    <location>
        <begin position="132"/>
        <end position="141"/>
    </location>
</feature>
<proteinExistence type="predicted"/>
<gene>
    <name evidence="2" type="ORF">F511_31833</name>
</gene>
<accession>A0A2Z7AWP0</accession>
<feature type="region of interest" description="Disordered" evidence="1">
    <location>
        <begin position="82"/>
        <end position="101"/>
    </location>
</feature>
<protein>
    <submittedName>
        <fullName evidence="2">Dipeptidyl peptidase 9</fullName>
    </submittedName>
</protein>